<feature type="region of interest" description="Disordered" evidence="1">
    <location>
        <begin position="77"/>
        <end position="129"/>
    </location>
</feature>
<organism evidence="2">
    <name type="scientific">Tanacetum cinerariifolium</name>
    <name type="common">Dalmatian daisy</name>
    <name type="synonym">Chrysanthemum cinerariifolium</name>
    <dbReference type="NCBI Taxonomy" id="118510"/>
    <lineage>
        <taxon>Eukaryota</taxon>
        <taxon>Viridiplantae</taxon>
        <taxon>Streptophyta</taxon>
        <taxon>Embryophyta</taxon>
        <taxon>Tracheophyta</taxon>
        <taxon>Spermatophyta</taxon>
        <taxon>Magnoliopsida</taxon>
        <taxon>eudicotyledons</taxon>
        <taxon>Gunneridae</taxon>
        <taxon>Pentapetalae</taxon>
        <taxon>asterids</taxon>
        <taxon>campanulids</taxon>
        <taxon>Asterales</taxon>
        <taxon>Asteraceae</taxon>
        <taxon>Asteroideae</taxon>
        <taxon>Anthemideae</taxon>
        <taxon>Anthemidinae</taxon>
        <taxon>Tanacetum</taxon>
    </lineage>
</organism>
<sequence length="167" mass="18893">MAGYMHLYRNLVLDNLDGSRISGYGSVVCGSCGVGVLEVEEVLEVVEMKLKELMDEDEIRMNLKHYYMQDLLDAEKDKREGDADVTASAQYKKKEKDIQEGSNSQSATKPVRKSKRLRQEEPKPFRIYVKNTGRSEMIAKLQGKNFKFDAQGTSSTPNKAFDVSKSK</sequence>
<evidence type="ECO:0000313" key="2">
    <source>
        <dbReference type="EMBL" id="GEU89912.1"/>
    </source>
</evidence>
<reference evidence="2" key="1">
    <citation type="journal article" date="2019" name="Sci. Rep.">
        <title>Draft genome of Tanacetum cinerariifolium, the natural source of mosquito coil.</title>
        <authorList>
            <person name="Yamashiro T."/>
            <person name="Shiraishi A."/>
            <person name="Satake H."/>
            <person name="Nakayama K."/>
        </authorList>
    </citation>
    <scope>NUCLEOTIDE SEQUENCE</scope>
</reference>
<accession>A0A6L2NY12</accession>
<evidence type="ECO:0000256" key="1">
    <source>
        <dbReference type="SAM" id="MobiDB-lite"/>
    </source>
</evidence>
<proteinExistence type="predicted"/>
<feature type="region of interest" description="Disordered" evidence="1">
    <location>
        <begin position="146"/>
        <end position="167"/>
    </location>
</feature>
<dbReference type="AlphaFoldDB" id="A0A6L2NY12"/>
<comment type="caution">
    <text evidence="2">The sequence shown here is derived from an EMBL/GenBank/DDBJ whole genome shotgun (WGS) entry which is preliminary data.</text>
</comment>
<name>A0A6L2NY12_TANCI</name>
<protein>
    <submittedName>
        <fullName evidence="2">Uncharacterized protein</fullName>
    </submittedName>
</protein>
<dbReference type="EMBL" id="BKCJ010010065">
    <property type="protein sequence ID" value="GEU89912.1"/>
    <property type="molecule type" value="Genomic_DNA"/>
</dbReference>
<gene>
    <name evidence="2" type="ORF">Tci_061890</name>
</gene>